<dbReference type="InterPro" id="IPR016181">
    <property type="entry name" value="Acyl_CoA_acyltransferase"/>
</dbReference>
<organism evidence="1 2">
    <name type="scientific">Solirubrobacter pauli</name>
    <dbReference type="NCBI Taxonomy" id="166793"/>
    <lineage>
        <taxon>Bacteria</taxon>
        <taxon>Bacillati</taxon>
        <taxon>Actinomycetota</taxon>
        <taxon>Thermoleophilia</taxon>
        <taxon>Solirubrobacterales</taxon>
        <taxon>Solirubrobacteraceae</taxon>
        <taxon>Solirubrobacter</taxon>
    </lineage>
</organism>
<gene>
    <name evidence="1" type="ORF">C8N24_6701</name>
</gene>
<comment type="caution">
    <text evidence="1">The sequence shown here is derived from an EMBL/GenBank/DDBJ whole genome shotgun (WGS) entry which is preliminary data.</text>
</comment>
<protein>
    <recommendedName>
        <fullName evidence="3">N-acetyltransferase domain-containing protein</fullName>
    </recommendedName>
</protein>
<reference evidence="1 2" key="1">
    <citation type="submission" date="2018-10" db="EMBL/GenBank/DDBJ databases">
        <title>Genomic Encyclopedia of Archaeal and Bacterial Type Strains, Phase II (KMG-II): from individual species to whole genera.</title>
        <authorList>
            <person name="Goeker M."/>
        </authorList>
    </citation>
    <scope>NUCLEOTIDE SEQUENCE [LARGE SCALE GENOMIC DNA]</scope>
    <source>
        <strain evidence="1 2">DSM 14954</strain>
    </source>
</reference>
<dbReference type="SUPFAM" id="SSF55729">
    <property type="entry name" value="Acyl-CoA N-acyltransferases (Nat)"/>
    <property type="match status" value="1"/>
</dbReference>
<keyword evidence="2" id="KW-1185">Reference proteome</keyword>
<proteinExistence type="predicted"/>
<accession>A0A660L2I9</accession>
<dbReference type="AlphaFoldDB" id="A0A660L2I9"/>
<sequence length="285" mass="32263">MAVKLQPILPADALRVGAFLHEHLNARVSAEQWAGFIRVPWPSEQPNAGFMLVADDDQIVGAHLAFYSERTIAGQTERFCNLAAWCVLEEHRFHSLRLLKALLAQEGYHFTDLSPSGNVIKLNERLGFEALDTRASAIPNLPWPSVPGRRRVSADPAVIERTLDGEQLALYRDHARAAAARHLVLIDGDEWCYVVFRRDRRKNLPLFASLLHVSHPEVLRRMAGRLSRHLLLRHGVAVTLAEHRIAQPPRLSFELGAPRPKMFKSDRVAAHQIDYFYSELVCVAW</sequence>
<evidence type="ECO:0000313" key="2">
    <source>
        <dbReference type="Proteomes" id="UP000278962"/>
    </source>
</evidence>
<dbReference type="RefSeq" id="WP_342794867.1">
    <property type="nucleotide sequence ID" value="NZ_RBIL01000003.1"/>
</dbReference>
<evidence type="ECO:0008006" key="3">
    <source>
        <dbReference type="Google" id="ProtNLM"/>
    </source>
</evidence>
<dbReference type="Proteomes" id="UP000278962">
    <property type="component" value="Unassembled WGS sequence"/>
</dbReference>
<name>A0A660L2I9_9ACTN</name>
<dbReference type="EMBL" id="RBIL01000003">
    <property type="protein sequence ID" value="RKQ85067.1"/>
    <property type="molecule type" value="Genomic_DNA"/>
</dbReference>
<evidence type="ECO:0000313" key="1">
    <source>
        <dbReference type="EMBL" id="RKQ85067.1"/>
    </source>
</evidence>